<name>A0ABY0JVM8_9ENTR</name>
<dbReference type="Proteomes" id="UP000195338">
    <property type="component" value="Unassembled WGS sequence"/>
</dbReference>
<evidence type="ECO:0000313" key="2">
    <source>
        <dbReference type="Proteomes" id="UP000195338"/>
    </source>
</evidence>
<gene>
    <name evidence="1" type="ORF">BN4901_4667</name>
</gene>
<keyword evidence="2" id="KW-1185">Reference proteome</keyword>
<dbReference type="EMBL" id="FLUX01000047">
    <property type="protein sequence ID" value="SBW28394.1"/>
    <property type="molecule type" value="Genomic_DNA"/>
</dbReference>
<proteinExistence type="predicted"/>
<evidence type="ECO:0000313" key="1">
    <source>
        <dbReference type="EMBL" id="SBW28394.1"/>
    </source>
</evidence>
<sequence length="280" mass="31601">MKKNSVSKRIELSQNSKLNGFCLICGAEGKLTKDHVPPTNSLLTIVDSQKTAVEFFSREGSVKPQRITTGNYSRTLCSDCNNNVLGSLDSEIGIAHKMLSAEILKKIKNKQEYNDAINVPVNISKYMRAMVGHIISALPSFFCSIPLDTPLYTPLRKFVLGDESGADNFDFYYWFFPMNYQMVINNFAFEDLKQLRFTSGSIISFYPISFMIVDKSSEKYNNGYSVAIPPGAVKMELADDVLKINLSSWNDIKTGFPYTGINEYELLILDEDLSFITYKK</sequence>
<reference evidence="1 2" key="1">
    <citation type="submission" date="2016-04" db="EMBL/GenBank/DDBJ databases">
        <authorList>
            <person name="Mornico D."/>
        </authorList>
    </citation>
    <scope>NUCLEOTIDE SEQUENCE [LARGE SCALE GENOMIC DNA]</scope>
    <source>
        <strain evidence="1 2">A121</strain>
    </source>
</reference>
<comment type="caution">
    <text evidence="1">The sequence shown here is derived from an EMBL/GenBank/DDBJ whole genome shotgun (WGS) entry which is preliminary data.</text>
</comment>
<accession>A0ABY0JVM8</accession>
<organism evidence="1 2">
    <name type="scientific">Citrobacter europaeus</name>
    <dbReference type="NCBI Taxonomy" id="1914243"/>
    <lineage>
        <taxon>Bacteria</taxon>
        <taxon>Pseudomonadati</taxon>
        <taxon>Pseudomonadota</taxon>
        <taxon>Gammaproteobacteria</taxon>
        <taxon>Enterobacterales</taxon>
        <taxon>Enterobacteriaceae</taxon>
        <taxon>Citrobacter</taxon>
    </lineage>
</organism>
<dbReference type="RefSeq" id="WP_130986688.1">
    <property type="nucleotide sequence ID" value="NZ_FLUX01000047.1"/>
</dbReference>
<protein>
    <submittedName>
        <fullName evidence="1">Uncharacterized conserved protein, containing metal-binding domain</fullName>
    </submittedName>
</protein>